<reference evidence="1 2" key="1">
    <citation type="submission" date="2019-01" db="EMBL/GenBank/DDBJ databases">
        <authorList>
            <person name="B I."/>
            <person name="Ch S."/>
            <person name="Ch V.R."/>
        </authorList>
    </citation>
    <scope>NUCLEOTIDE SEQUENCE [LARGE SCALE GENOMIC DNA]</scope>
    <source>
        <strain evidence="1 2">JC507</strain>
    </source>
</reference>
<dbReference type="Pfam" id="PF13306">
    <property type="entry name" value="LRR_5"/>
    <property type="match status" value="1"/>
</dbReference>
<dbReference type="Proteomes" id="UP000306038">
    <property type="component" value="Unassembled WGS sequence"/>
</dbReference>
<evidence type="ECO:0000313" key="2">
    <source>
        <dbReference type="Proteomes" id="UP000306038"/>
    </source>
</evidence>
<organism evidence="1 2">
    <name type="scientific">Chryseobacterium candidae</name>
    <dbReference type="NCBI Taxonomy" id="1978493"/>
    <lineage>
        <taxon>Bacteria</taxon>
        <taxon>Pseudomonadati</taxon>
        <taxon>Bacteroidota</taxon>
        <taxon>Flavobacteriia</taxon>
        <taxon>Flavobacteriales</taxon>
        <taxon>Weeksellaceae</taxon>
        <taxon>Chryseobacterium group</taxon>
        <taxon>Chryseobacterium</taxon>
    </lineage>
</organism>
<dbReference type="EMBL" id="SDLV01000003">
    <property type="protein sequence ID" value="THV63252.1"/>
    <property type="molecule type" value="Genomic_DNA"/>
</dbReference>
<accession>A0ABY2RE36</accession>
<dbReference type="InterPro" id="IPR032675">
    <property type="entry name" value="LRR_dom_sf"/>
</dbReference>
<protein>
    <submittedName>
        <fullName evidence="1">Leucine-rich repeat domain-containing protein</fullName>
    </submittedName>
</protein>
<dbReference type="Gene3D" id="3.80.10.10">
    <property type="entry name" value="Ribonuclease Inhibitor"/>
    <property type="match status" value="1"/>
</dbReference>
<comment type="caution">
    <text evidence="1">The sequence shown here is derived from an EMBL/GenBank/DDBJ whole genome shotgun (WGS) entry which is preliminary data.</text>
</comment>
<name>A0ABY2RE36_9FLAO</name>
<dbReference type="RefSeq" id="WP_110366556.1">
    <property type="nucleotide sequence ID" value="NZ_SDLV01000003.1"/>
</dbReference>
<dbReference type="InterPro" id="IPR026906">
    <property type="entry name" value="LRR_5"/>
</dbReference>
<sequence>MKTKEELKLYFENGDIPKQEDFWEWQDAYWHKGEKLNNTSLDLPVYTEFAYSPTDSTEIIGTDNIIVFPEGIKTVGGFIFSVSVPRISKIIFPKSLERIKARAFNSQYLKGSITIPGSCKTIETFAFASGNARISKLILEEGVETIESSAFQLSTSNDLTALYIPDSVSSVGENAFAIPSLKNVSAPTGLDLSKAGIPSTATITYR</sequence>
<gene>
    <name evidence="1" type="ORF">EK417_02410</name>
</gene>
<keyword evidence="2" id="KW-1185">Reference proteome</keyword>
<evidence type="ECO:0000313" key="1">
    <source>
        <dbReference type="EMBL" id="THV63252.1"/>
    </source>
</evidence>
<proteinExistence type="predicted"/>